<dbReference type="Proteomes" id="UP001499863">
    <property type="component" value="Unassembled WGS sequence"/>
</dbReference>
<evidence type="ECO:0008006" key="3">
    <source>
        <dbReference type="Google" id="ProtNLM"/>
    </source>
</evidence>
<name>A0ABN1Y581_9ACTN</name>
<evidence type="ECO:0000313" key="1">
    <source>
        <dbReference type="EMBL" id="GAA1398310.1"/>
    </source>
</evidence>
<proteinExistence type="predicted"/>
<dbReference type="EMBL" id="BAAAKJ010000199">
    <property type="protein sequence ID" value="GAA1398310.1"/>
    <property type="molecule type" value="Genomic_DNA"/>
</dbReference>
<evidence type="ECO:0000313" key="2">
    <source>
        <dbReference type="Proteomes" id="UP001499863"/>
    </source>
</evidence>
<organism evidence="1 2">
    <name type="scientific">Kitasatospora putterlickiae</name>
    <dbReference type="NCBI Taxonomy" id="221725"/>
    <lineage>
        <taxon>Bacteria</taxon>
        <taxon>Bacillati</taxon>
        <taxon>Actinomycetota</taxon>
        <taxon>Actinomycetes</taxon>
        <taxon>Kitasatosporales</taxon>
        <taxon>Streptomycetaceae</taxon>
        <taxon>Kitasatospora</taxon>
    </lineage>
</organism>
<sequence length="127" mass="13511">MPGIDECLTRAMAIAGARAASLIDWSSGLALGSAGVSPTGDHDTTAAEATDLVRAAVEAATFTAAEDRETPVQDIILTTDRGYHLLCFIDTVFDSRLVLHLWLDRAEGNLAAARFRLQALTRDLVLG</sequence>
<keyword evidence="2" id="KW-1185">Reference proteome</keyword>
<dbReference type="RefSeq" id="WP_344337198.1">
    <property type="nucleotide sequence ID" value="NZ_BAAAKJ010000199.1"/>
</dbReference>
<protein>
    <recommendedName>
        <fullName evidence="3">Roadblock/LAMTOR2 domain-containing protein</fullName>
    </recommendedName>
</protein>
<comment type="caution">
    <text evidence="1">The sequence shown here is derived from an EMBL/GenBank/DDBJ whole genome shotgun (WGS) entry which is preliminary data.</text>
</comment>
<accession>A0ABN1Y581</accession>
<gene>
    <name evidence="1" type="ORF">GCM10009639_36700</name>
</gene>
<reference evidence="1 2" key="1">
    <citation type="journal article" date="2019" name="Int. J. Syst. Evol. Microbiol.">
        <title>The Global Catalogue of Microorganisms (GCM) 10K type strain sequencing project: providing services to taxonomists for standard genome sequencing and annotation.</title>
        <authorList>
            <consortium name="The Broad Institute Genomics Platform"/>
            <consortium name="The Broad Institute Genome Sequencing Center for Infectious Disease"/>
            <person name="Wu L."/>
            <person name="Ma J."/>
        </authorList>
    </citation>
    <scope>NUCLEOTIDE SEQUENCE [LARGE SCALE GENOMIC DNA]</scope>
    <source>
        <strain evidence="1 2">JCM 12393</strain>
    </source>
</reference>